<dbReference type="InParanoid" id="B4KX33"/>
<evidence type="ECO:0000256" key="1">
    <source>
        <dbReference type="SAM" id="SignalP"/>
    </source>
</evidence>
<dbReference type="Pfam" id="PF06477">
    <property type="entry name" value="DUF1091"/>
    <property type="match status" value="1"/>
</dbReference>
<evidence type="ECO:0000313" key="2">
    <source>
        <dbReference type="EMBL" id="EDW19676.1"/>
    </source>
</evidence>
<dbReference type="PhylomeDB" id="B4KX33"/>
<evidence type="ECO:0008006" key="4">
    <source>
        <dbReference type="Google" id="ProtNLM"/>
    </source>
</evidence>
<sequence>MFSWRNYCCPTILIIGFTLCVNVPPNQAERRVEFVSSNSTYNPKYFKSFSICVSNRTLNMTMELLQPIQRGFKAHIDYQLRMPNARMFQTIFSHHVDVCATVNSVKGGIFKSWFKSMTEKSNFMLNCPVQVGTYYLRDWEMGSSLTHQFLHPGEYRGKVYLFYGKYKTKTESRVLAITIDSVLYN</sequence>
<gene>
    <name evidence="2" type="primary">Dmoj\GI11394</name>
    <name evidence="2" type="ORF">Dmoj_GI11394</name>
</gene>
<feature type="signal peptide" evidence="1">
    <location>
        <begin position="1"/>
        <end position="28"/>
    </location>
</feature>
<evidence type="ECO:0000313" key="3">
    <source>
        <dbReference type="Proteomes" id="UP000009192"/>
    </source>
</evidence>
<dbReference type="eggNOG" id="ENOG502T91H">
    <property type="taxonomic scope" value="Eukaryota"/>
</dbReference>
<reference evidence="2 3" key="1">
    <citation type="journal article" date="2007" name="Nature">
        <title>Evolution of genes and genomes on the Drosophila phylogeny.</title>
        <authorList>
            <consortium name="Drosophila 12 Genomes Consortium"/>
            <person name="Clark A.G."/>
            <person name="Eisen M.B."/>
            <person name="Smith D.R."/>
            <person name="Bergman C.M."/>
            <person name="Oliver B."/>
            <person name="Markow T.A."/>
            <person name="Kaufman T.C."/>
            <person name="Kellis M."/>
            <person name="Gelbart W."/>
            <person name="Iyer V.N."/>
            <person name="Pollard D.A."/>
            <person name="Sackton T.B."/>
            <person name="Larracuente A.M."/>
            <person name="Singh N.D."/>
            <person name="Abad J.P."/>
            <person name="Abt D.N."/>
            <person name="Adryan B."/>
            <person name="Aguade M."/>
            <person name="Akashi H."/>
            <person name="Anderson W.W."/>
            <person name="Aquadro C.F."/>
            <person name="Ardell D.H."/>
            <person name="Arguello R."/>
            <person name="Artieri C.G."/>
            <person name="Barbash D.A."/>
            <person name="Barker D."/>
            <person name="Barsanti P."/>
            <person name="Batterham P."/>
            <person name="Batzoglou S."/>
            <person name="Begun D."/>
            <person name="Bhutkar A."/>
            <person name="Blanco E."/>
            <person name="Bosak S.A."/>
            <person name="Bradley R.K."/>
            <person name="Brand A.D."/>
            <person name="Brent M.R."/>
            <person name="Brooks A.N."/>
            <person name="Brown R.H."/>
            <person name="Butlin R.K."/>
            <person name="Caggese C."/>
            <person name="Calvi B.R."/>
            <person name="Bernardo de Carvalho A."/>
            <person name="Caspi A."/>
            <person name="Castrezana S."/>
            <person name="Celniker S.E."/>
            <person name="Chang J.L."/>
            <person name="Chapple C."/>
            <person name="Chatterji S."/>
            <person name="Chinwalla A."/>
            <person name="Civetta A."/>
            <person name="Clifton S.W."/>
            <person name="Comeron J.M."/>
            <person name="Costello J.C."/>
            <person name="Coyne J.A."/>
            <person name="Daub J."/>
            <person name="David R.G."/>
            <person name="Delcher A.L."/>
            <person name="Delehaunty K."/>
            <person name="Do C.B."/>
            <person name="Ebling H."/>
            <person name="Edwards K."/>
            <person name="Eickbush T."/>
            <person name="Evans J.D."/>
            <person name="Filipski A."/>
            <person name="Findeiss S."/>
            <person name="Freyhult E."/>
            <person name="Fulton L."/>
            <person name="Fulton R."/>
            <person name="Garcia A.C."/>
            <person name="Gardiner A."/>
            <person name="Garfield D.A."/>
            <person name="Garvin B.E."/>
            <person name="Gibson G."/>
            <person name="Gilbert D."/>
            <person name="Gnerre S."/>
            <person name="Godfrey J."/>
            <person name="Good R."/>
            <person name="Gotea V."/>
            <person name="Gravely B."/>
            <person name="Greenberg A.J."/>
            <person name="Griffiths-Jones S."/>
            <person name="Gross S."/>
            <person name="Guigo R."/>
            <person name="Gustafson E.A."/>
            <person name="Haerty W."/>
            <person name="Hahn M.W."/>
            <person name="Halligan D.L."/>
            <person name="Halpern A.L."/>
            <person name="Halter G.M."/>
            <person name="Han M.V."/>
            <person name="Heger A."/>
            <person name="Hillier L."/>
            <person name="Hinrichs A.S."/>
            <person name="Holmes I."/>
            <person name="Hoskins R.A."/>
            <person name="Hubisz M.J."/>
            <person name="Hultmark D."/>
            <person name="Huntley M.A."/>
            <person name="Jaffe D.B."/>
            <person name="Jagadeeshan S."/>
            <person name="Jeck W.R."/>
            <person name="Johnson J."/>
            <person name="Jones C.D."/>
            <person name="Jordan W.C."/>
            <person name="Karpen G.H."/>
            <person name="Kataoka E."/>
            <person name="Keightley P.D."/>
            <person name="Kheradpour P."/>
            <person name="Kirkness E.F."/>
            <person name="Koerich L.B."/>
            <person name="Kristiansen K."/>
            <person name="Kudrna D."/>
            <person name="Kulathinal R.J."/>
            <person name="Kumar S."/>
            <person name="Kwok R."/>
            <person name="Lander E."/>
            <person name="Langley C.H."/>
            <person name="Lapoint R."/>
            <person name="Lazzaro B.P."/>
            <person name="Lee S.J."/>
            <person name="Levesque L."/>
            <person name="Li R."/>
            <person name="Lin C.F."/>
            <person name="Lin M.F."/>
            <person name="Lindblad-Toh K."/>
            <person name="Llopart A."/>
            <person name="Long M."/>
            <person name="Low L."/>
            <person name="Lozovsky E."/>
            <person name="Lu J."/>
            <person name="Luo M."/>
            <person name="Machado C.A."/>
            <person name="Makalowski W."/>
            <person name="Marzo M."/>
            <person name="Matsuda M."/>
            <person name="Matzkin L."/>
            <person name="McAllister B."/>
            <person name="McBride C.S."/>
            <person name="McKernan B."/>
            <person name="McKernan K."/>
            <person name="Mendez-Lago M."/>
            <person name="Minx P."/>
            <person name="Mollenhauer M.U."/>
            <person name="Montooth K."/>
            <person name="Mount S.M."/>
            <person name="Mu X."/>
            <person name="Myers E."/>
            <person name="Negre B."/>
            <person name="Newfeld S."/>
            <person name="Nielsen R."/>
            <person name="Noor M.A."/>
            <person name="O'Grady P."/>
            <person name="Pachter L."/>
            <person name="Papaceit M."/>
            <person name="Parisi M.J."/>
            <person name="Parisi M."/>
            <person name="Parts L."/>
            <person name="Pedersen J.S."/>
            <person name="Pesole G."/>
            <person name="Phillippy A.M."/>
            <person name="Ponting C.P."/>
            <person name="Pop M."/>
            <person name="Porcelli D."/>
            <person name="Powell J.R."/>
            <person name="Prohaska S."/>
            <person name="Pruitt K."/>
            <person name="Puig M."/>
            <person name="Quesneville H."/>
            <person name="Ram K.R."/>
            <person name="Rand D."/>
            <person name="Rasmussen M.D."/>
            <person name="Reed L.K."/>
            <person name="Reenan R."/>
            <person name="Reily A."/>
            <person name="Remington K.A."/>
            <person name="Rieger T.T."/>
            <person name="Ritchie M.G."/>
            <person name="Robin C."/>
            <person name="Rogers Y.H."/>
            <person name="Rohde C."/>
            <person name="Rozas J."/>
            <person name="Rubenfield M.J."/>
            <person name="Ruiz A."/>
            <person name="Russo S."/>
            <person name="Salzberg S.L."/>
            <person name="Sanchez-Gracia A."/>
            <person name="Saranga D.J."/>
            <person name="Sato H."/>
            <person name="Schaeffer S.W."/>
            <person name="Schatz M.C."/>
            <person name="Schlenke T."/>
            <person name="Schwartz R."/>
            <person name="Segarra C."/>
            <person name="Singh R.S."/>
            <person name="Sirot L."/>
            <person name="Sirota M."/>
            <person name="Sisneros N.B."/>
            <person name="Smith C.D."/>
            <person name="Smith T.F."/>
            <person name="Spieth J."/>
            <person name="Stage D.E."/>
            <person name="Stark A."/>
            <person name="Stephan W."/>
            <person name="Strausberg R.L."/>
            <person name="Strempel S."/>
            <person name="Sturgill D."/>
            <person name="Sutton G."/>
            <person name="Sutton G.G."/>
            <person name="Tao W."/>
            <person name="Teichmann S."/>
            <person name="Tobari Y.N."/>
            <person name="Tomimura Y."/>
            <person name="Tsolas J.M."/>
            <person name="Valente V.L."/>
            <person name="Venter E."/>
            <person name="Venter J.C."/>
            <person name="Vicario S."/>
            <person name="Vieira F.G."/>
            <person name="Vilella A.J."/>
            <person name="Villasante A."/>
            <person name="Walenz B."/>
            <person name="Wang J."/>
            <person name="Wasserman M."/>
            <person name="Watts T."/>
            <person name="Wilson D."/>
            <person name="Wilson R.K."/>
            <person name="Wing R.A."/>
            <person name="Wolfner M.F."/>
            <person name="Wong A."/>
            <person name="Wong G.K."/>
            <person name="Wu C.I."/>
            <person name="Wu G."/>
            <person name="Yamamoto D."/>
            <person name="Yang H.P."/>
            <person name="Yang S.P."/>
            <person name="Yorke J.A."/>
            <person name="Yoshida K."/>
            <person name="Zdobnov E."/>
            <person name="Zhang P."/>
            <person name="Zhang Y."/>
            <person name="Zimin A.V."/>
            <person name="Baldwin J."/>
            <person name="Abdouelleil A."/>
            <person name="Abdulkadir J."/>
            <person name="Abebe A."/>
            <person name="Abera B."/>
            <person name="Abreu J."/>
            <person name="Acer S.C."/>
            <person name="Aftuck L."/>
            <person name="Alexander A."/>
            <person name="An P."/>
            <person name="Anderson E."/>
            <person name="Anderson S."/>
            <person name="Arachi H."/>
            <person name="Azer M."/>
            <person name="Bachantsang P."/>
            <person name="Barry A."/>
            <person name="Bayul T."/>
            <person name="Berlin A."/>
            <person name="Bessette D."/>
            <person name="Bloom T."/>
            <person name="Blye J."/>
            <person name="Boguslavskiy L."/>
            <person name="Bonnet C."/>
            <person name="Boukhgalter B."/>
            <person name="Bourzgui I."/>
            <person name="Brown A."/>
            <person name="Cahill P."/>
            <person name="Channer S."/>
            <person name="Cheshatsang Y."/>
            <person name="Chuda L."/>
            <person name="Citroen M."/>
            <person name="Collymore A."/>
            <person name="Cooke P."/>
            <person name="Costello M."/>
            <person name="D'Aco K."/>
            <person name="Daza R."/>
            <person name="De Haan G."/>
            <person name="DeGray S."/>
            <person name="DeMaso C."/>
            <person name="Dhargay N."/>
            <person name="Dooley K."/>
            <person name="Dooley E."/>
            <person name="Doricent M."/>
            <person name="Dorje P."/>
            <person name="Dorjee K."/>
            <person name="Dupes A."/>
            <person name="Elong R."/>
            <person name="Falk J."/>
            <person name="Farina A."/>
            <person name="Faro S."/>
            <person name="Ferguson D."/>
            <person name="Fisher S."/>
            <person name="Foley C.D."/>
            <person name="Franke A."/>
            <person name="Friedrich D."/>
            <person name="Gadbois L."/>
            <person name="Gearin G."/>
            <person name="Gearin C.R."/>
            <person name="Giannoukos G."/>
            <person name="Goode T."/>
            <person name="Graham J."/>
            <person name="Grandbois E."/>
            <person name="Grewal S."/>
            <person name="Gyaltsen K."/>
            <person name="Hafez N."/>
            <person name="Hagos B."/>
            <person name="Hall J."/>
            <person name="Henson C."/>
            <person name="Hollinger A."/>
            <person name="Honan T."/>
            <person name="Huard M.D."/>
            <person name="Hughes L."/>
            <person name="Hurhula B."/>
            <person name="Husby M.E."/>
            <person name="Kamat A."/>
            <person name="Kanga B."/>
            <person name="Kashin S."/>
            <person name="Khazanovich D."/>
            <person name="Kisner P."/>
            <person name="Lance K."/>
            <person name="Lara M."/>
            <person name="Lee W."/>
            <person name="Lennon N."/>
            <person name="Letendre F."/>
            <person name="LeVine R."/>
            <person name="Lipovsky A."/>
            <person name="Liu X."/>
            <person name="Liu J."/>
            <person name="Liu S."/>
            <person name="Lokyitsang T."/>
            <person name="Lokyitsang Y."/>
            <person name="Lubonja R."/>
            <person name="Lui A."/>
            <person name="MacDonald P."/>
            <person name="Magnisalis V."/>
            <person name="Maru K."/>
            <person name="Matthews C."/>
            <person name="McCusker W."/>
            <person name="McDonough S."/>
            <person name="Mehta T."/>
            <person name="Meldrim J."/>
            <person name="Meneus L."/>
            <person name="Mihai O."/>
            <person name="Mihalev A."/>
            <person name="Mihova T."/>
            <person name="Mittelman R."/>
            <person name="Mlenga V."/>
            <person name="Montmayeur A."/>
            <person name="Mulrain L."/>
            <person name="Navidi A."/>
            <person name="Naylor J."/>
            <person name="Negash T."/>
            <person name="Nguyen T."/>
            <person name="Nguyen N."/>
            <person name="Nicol R."/>
            <person name="Norbu C."/>
            <person name="Norbu N."/>
            <person name="Novod N."/>
            <person name="O'Neill B."/>
            <person name="Osman S."/>
            <person name="Markiewicz E."/>
            <person name="Oyono O.L."/>
            <person name="Patti C."/>
            <person name="Phunkhang P."/>
            <person name="Pierre F."/>
            <person name="Priest M."/>
            <person name="Raghuraman S."/>
            <person name="Rege F."/>
            <person name="Reyes R."/>
            <person name="Rise C."/>
            <person name="Rogov P."/>
            <person name="Ross K."/>
            <person name="Ryan E."/>
            <person name="Settipalli S."/>
            <person name="Shea T."/>
            <person name="Sherpa N."/>
            <person name="Shi L."/>
            <person name="Shih D."/>
            <person name="Sparrow T."/>
            <person name="Spaulding J."/>
            <person name="Stalker J."/>
            <person name="Stange-Thomann N."/>
            <person name="Stavropoulos S."/>
            <person name="Stone C."/>
            <person name="Strader C."/>
            <person name="Tesfaye S."/>
            <person name="Thomson T."/>
            <person name="Thoulutsang Y."/>
            <person name="Thoulutsang D."/>
            <person name="Topham K."/>
            <person name="Topping I."/>
            <person name="Tsamla T."/>
            <person name="Vassiliev H."/>
            <person name="Vo A."/>
            <person name="Wangchuk T."/>
            <person name="Wangdi T."/>
            <person name="Weiand M."/>
            <person name="Wilkinson J."/>
            <person name="Wilson A."/>
            <person name="Yadav S."/>
            <person name="Young G."/>
            <person name="Yu Q."/>
            <person name="Zembek L."/>
            <person name="Zhong D."/>
            <person name="Zimmer A."/>
            <person name="Zwirko Z."/>
            <person name="Jaffe D.B."/>
            <person name="Alvarez P."/>
            <person name="Brockman W."/>
            <person name="Butler J."/>
            <person name="Chin C."/>
            <person name="Gnerre S."/>
            <person name="Grabherr M."/>
            <person name="Kleber M."/>
            <person name="Mauceli E."/>
            <person name="MacCallum I."/>
        </authorList>
    </citation>
    <scope>NUCLEOTIDE SEQUENCE [LARGE SCALE GENOMIC DNA]</scope>
    <source>
        <strain evidence="3">Tucson 15081-1352.22</strain>
    </source>
</reference>
<protein>
    <recommendedName>
        <fullName evidence="4">MD-2-related lipid-recognition domain-containing protein</fullName>
    </recommendedName>
</protein>
<keyword evidence="3" id="KW-1185">Reference proteome</keyword>
<accession>B4KX33</accession>
<dbReference type="PANTHER" id="PTHR20898:SF0">
    <property type="entry name" value="DAEDALUS ON 3-RELATED"/>
    <property type="match status" value="1"/>
</dbReference>
<dbReference type="HOGENOM" id="CLU_115563_0_0_1"/>
<dbReference type="OMA" id="GHYYMHD"/>
<name>B4KX33_DROMO</name>
<organism evidence="2 3">
    <name type="scientific">Drosophila mojavensis</name>
    <name type="common">Fruit fly</name>
    <dbReference type="NCBI Taxonomy" id="7230"/>
    <lineage>
        <taxon>Eukaryota</taxon>
        <taxon>Metazoa</taxon>
        <taxon>Ecdysozoa</taxon>
        <taxon>Arthropoda</taxon>
        <taxon>Hexapoda</taxon>
        <taxon>Insecta</taxon>
        <taxon>Pterygota</taxon>
        <taxon>Neoptera</taxon>
        <taxon>Endopterygota</taxon>
        <taxon>Diptera</taxon>
        <taxon>Brachycera</taxon>
        <taxon>Muscomorpha</taxon>
        <taxon>Ephydroidea</taxon>
        <taxon>Drosophilidae</taxon>
        <taxon>Drosophila</taxon>
    </lineage>
</organism>
<dbReference type="InterPro" id="IPR010512">
    <property type="entry name" value="DUF1091"/>
</dbReference>
<dbReference type="EMBL" id="CH933809">
    <property type="protein sequence ID" value="EDW19676.1"/>
    <property type="molecule type" value="Genomic_DNA"/>
</dbReference>
<dbReference type="SMART" id="SM00697">
    <property type="entry name" value="DM8"/>
    <property type="match status" value="1"/>
</dbReference>
<feature type="chain" id="PRO_5002811660" description="MD-2-related lipid-recognition domain-containing protein" evidence="1">
    <location>
        <begin position="29"/>
        <end position="185"/>
    </location>
</feature>
<dbReference type="AlphaFoldDB" id="B4KX33"/>
<dbReference type="PANTHER" id="PTHR20898">
    <property type="entry name" value="DAEDALUS ON 3-RELATED-RELATED"/>
    <property type="match status" value="1"/>
</dbReference>
<dbReference type="Proteomes" id="UP000009192">
    <property type="component" value="Unassembled WGS sequence"/>
</dbReference>
<keyword evidence="1" id="KW-0732">Signal</keyword>
<dbReference type="OrthoDB" id="7848276at2759"/>
<proteinExistence type="predicted"/>
<dbReference type="KEGG" id="dmo:Dmoj_GI11394"/>